<dbReference type="InterPro" id="IPR038765">
    <property type="entry name" value="Papain-like_cys_pep_sf"/>
</dbReference>
<feature type="transmembrane region" description="Helical" evidence="2">
    <location>
        <begin position="12"/>
        <end position="31"/>
    </location>
</feature>
<comment type="caution">
    <text evidence="4">The sequence shown here is derived from an EMBL/GenBank/DDBJ whole genome shotgun (WGS) entry which is preliminary data.</text>
</comment>
<sequence>MQQHISRPRVAVDAVVLAALVVGAGLAFGPAYGGSRYLLTLGLGALLGAVAAAVPVLLRWPGWMTLPIAAVGYLLVGPVAATPTVATAGVLPSLESTRLLARGVISSWKQMLTIAVPVGDFGALLLPAFLLALLLTTAAVLVALRTSVPLLALLGPVLMGIGAAAFGTTTAVAPAIAGTALGLAGLVWAAWRRRASGKPGLELRRPTALALLVIPAVAAGALLTPVLAPAADRAVLRTEVVPPFDASKIESTLKSYRGYVRKTPNDVEVVLGGVPKGGLFLGMSTMTDYNGLLMSVNDASGRFAPIGGQLNSDGDTPGQQVQLTVQVQDYSGPWVFTAGQLRSLKFTGARANQLQQGLFYNRDTGSALVRPDLQNGDGYRLATSVPTTVGLDDLSASKGLQVDTSVPIPTATNVPTEVRQRANDWGGDSTDPTDITRALLTATSQEHGWWSHGASGEPASAGGHGADRIRALLTNDTMYGDAEQYSVAAALMLWERKIPARVVMGFRPTDAGTVTLRGKDMTAWVEVPFRGRGWLPLDPNPSEQKPPPTQKPGEAPSAAAQNTLQNPPPPIPATTQQQKTQDQPKKPSQASKSKQAQQEQTSQQSSSSSFPWWLLLVIAGALLLVLLPLLVIWLLKRRRRKRLATGPPERRIAGGWTYLMGSARDFGRTVRPGATRSEIAKEWYSRPPGSKTAGSRSAAAPVSAPAAAAPGQPAADRGSGVALLARDADTQVFAPDPVPQQAADAYWAAVDRELASLRRAHTPVQRLRAMLSLRSLRADRQRKGSGR</sequence>
<feature type="transmembrane region" description="Helical" evidence="2">
    <location>
        <begin position="70"/>
        <end position="91"/>
    </location>
</feature>
<evidence type="ECO:0000256" key="1">
    <source>
        <dbReference type="SAM" id="MobiDB-lite"/>
    </source>
</evidence>
<accession>A0A849ABW7</accession>
<evidence type="ECO:0000256" key="2">
    <source>
        <dbReference type="SAM" id="Phobius"/>
    </source>
</evidence>
<keyword evidence="2" id="KW-1133">Transmembrane helix</keyword>
<reference evidence="4 5" key="1">
    <citation type="submission" date="2020-05" db="EMBL/GenBank/DDBJ databases">
        <title>Nakamurella sp. DB0629 isolated from air conditioner.</title>
        <authorList>
            <person name="Kim D.H."/>
            <person name="Kim D.-U."/>
        </authorList>
    </citation>
    <scope>NUCLEOTIDE SEQUENCE [LARGE SCALE GENOMIC DNA]</scope>
    <source>
        <strain evidence="4 5">DB0629</strain>
    </source>
</reference>
<evidence type="ECO:0000313" key="4">
    <source>
        <dbReference type="EMBL" id="NNG35980.1"/>
    </source>
</evidence>
<feature type="domain" description="Transglutaminase-like" evidence="3">
    <location>
        <begin position="474"/>
        <end position="541"/>
    </location>
</feature>
<dbReference type="AlphaFoldDB" id="A0A849ABW7"/>
<dbReference type="SUPFAM" id="SSF54001">
    <property type="entry name" value="Cysteine proteinases"/>
    <property type="match status" value="1"/>
</dbReference>
<proteinExistence type="predicted"/>
<feature type="region of interest" description="Disordered" evidence="1">
    <location>
        <begin position="683"/>
        <end position="719"/>
    </location>
</feature>
<keyword evidence="2" id="KW-0812">Transmembrane</keyword>
<dbReference type="Proteomes" id="UP000562984">
    <property type="component" value="Unassembled WGS sequence"/>
</dbReference>
<feature type="region of interest" description="Disordered" evidence="1">
    <location>
        <begin position="532"/>
        <end position="604"/>
    </location>
</feature>
<keyword evidence="5" id="KW-1185">Reference proteome</keyword>
<dbReference type="PANTHER" id="PTHR42736:SF1">
    <property type="entry name" value="PROTEIN-GLUTAMINE GAMMA-GLUTAMYLTRANSFERASE"/>
    <property type="match status" value="1"/>
</dbReference>
<feature type="transmembrane region" description="Helical" evidence="2">
    <location>
        <begin position="172"/>
        <end position="191"/>
    </location>
</feature>
<protein>
    <submittedName>
        <fullName evidence="4">Transglutaminase domain-containing protein</fullName>
    </submittedName>
</protein>
<feature type="transmembrane region" description="Helical" evidence="2">
    <location>
        <begin position="207"/>
        <end position="228"/>
    </location>
</feature>
<feature type="transmembrane region" description="Helical" evidence="2">
    <location>
        <begin position="37"/>
        <end position="58"/>
    </location>
</feature>
<feature type="compositionally biased region" description="Low complexity" evidence="1">
    <location>
        <begin position="573"/>
        <end position="604"/>
    </location>
</feature>
<feature type="transmembrane region" description="Helical" evidence="2">
    <location>
        <begin position="111"/>
        <end position="135"/>
    </location>
</feature>
<feature type="compositionally biased region" description="Low complexity" evidence="1">
    <location>
        <begin position="693"/>
        <end position="715"/>
    </location>
</feature>
<dbReference type="InterPro" id="IPR052901">
    <property type="entry name" value="Bact_TGase-like"/>
</dbReference>
<organism evidence="4 5">
    <name type="scientific">Nakamurella aerolata</name>
    <dbReference type="NCBI Taxonomy" id="1656892"/>
    <lineage>
        <taxon>Bacteria</taxon>
        <taxon>Bacillati</taxon>
        <taxon>Actinomycetota</taxon>
        <taxon>Actinomycetes</taxon>
        <taxon>Nakamurellales</taxon>
        <taxon>Nakamurellaceae</taxon>
        <taxon>Nakamurella</taxon>
    </lineage>
</organism>
<dbReference type="Pfam" id="PF01841">
    <property type="entry name" value="Transglut_core"/>
    <property type="match status" value="1"/>
</dbReference>
<dbReference type="EMBL" id="JABEND010000004">
    <property type="protein sequence ID" value="NNG35980.1"/>
    <property type="molecule type" value="Genomic_DNA"/>
</dbReference>
<dbReference type="PANTHER" id="PTHR42736">
    <property type="entry name" value="PROTEIN-GLUTAMINE GAMMA-GLUTAMYLTRANSFERASE"/>
    <property type="match status" value="1"/>
</dbReference>
<dbReference type="InterPro" id="IPR002931">
    <property type="entry name" value="Transglutaminase-like"/>
</dbReference>
<dbReference type="RefSeq" id="WP_171199653.1">
    <property type="nucleotide sequence ID" value="NZ_JABEND010000004.1"/>
</dbReference>
<dbReference type="SMART" id="SM00460">
    <property type="entry name" value="TGc"/>
    <property type="match status" value="1"/>
</dbReference>
<feature type="transmembrane region" description="Helical" evidence="2">
    <location>
        <begin position="147"/>
        <end position="166"/>
    </location>
</feature>
<evidence type="ECO:0000259" key="3">
    <source>
        <dbReference type="SMART" id="SM00460"/>
    </source>
</evidence>
<evidence type="ECO:0000313" key="5">
    <source>
        <dbReference type="Proteomes" id="UP000562984"/>
    </source>
</evidence>
<keyword evidence="2" id="KW-0472">Membrane</keyword>
<dbReference type="Gene3D" id="3.10.620.30">
    <property type="match status" value="1"/>
</dbReference>
<name>A0A849ABW7_9ACTN</name>
<feature type="transmembrane region" description="Helical" evidence="2">
    <location>
        <begin position="610"/>
        <end position="635"/>
    </location>
</feature>
<gene>
    <name evidence="4" type="ORF">HKD39_09690</name>
</gene>